<evidence type="ECO:0000256" key="12">
    <source>
        <dbReference type="SAM" id="Phobius"/>
    </source>
</evidence>
<sequence>MSSFDTEVFIIGAGMSGLGLAVQLIRQFGVRDFEIIEKTDNVAGTWHANTYPGCGCDVASHFYSYSFALNPDWSRKYSMQPEIQQYFRSVAEQYRIVEQVRFHTVVERAEWDDVSKIWAVTVLDMKSKVRRIRKCKILVSAVGALSVPKQCDVVGKEEFEGPLFHSAEWDHSFNWKNKEVVVLGNGCSATQFVPIMASGPDSVKKITQFGRQAQYLSERENPYYSSTFKATMRYVPLAMRLYRAYFYWQMERDYPGFDIEGGRGIRQDLAKENEAYVKKMAPRKYWDALIPKTEIGCKRKVLDTDYLATLHKENVELISEDPVQEITKQGVRTKSGREIRADAIVLAIGFATQQMLFPMEIVGRNGLGLNKYWGQTTQSVAQAYFGTCVPDFPNFFIMMGPNTTTGHLSVIYTVECQINFTMRLIAPILKTLPAYRSRSLTPSFLLSSPTSVEVRHEAARDDSAWIQREAKKLVWSSGCVNWAVDPKTGMNNMMYPGFQFMYWARSIFFPKQDFLYLESATGREVDPSISWLKTMGLFAGAGLLVGGGLVGVGLVSADAVNPRPFWRTIG</sequence>
<proteinExistence type="inferred from homology"/>
<comment type="catalytic activity">
    <reaction evidence="11">
        <text>L-ornithine + NADH + O2 = N(5)-hydroxy-L-ornithine + NAD(+) + H2O</text>
        <dbReference type="Rhea" id="RHEA:41512"/>
        <dbReference type="ChEBI" id="CHEBI:15377"/>
        <dbReference type="ChEBI" id="CHEBI:15379"/>
        <dbReference type="ChEBI" id="CHEBI:46911"/>
        <dbReference type="ChEBI" id="CHEBI:57540"/>
        <dbReference type="ChEBI" id="CHEBI:57945"/>
        <dbReference type="ChEBI" id="CHEBI:78275"/>
        <dbReference type="EC" id="1.14.13.196"/>
    </reaction>
</comment>
<evidence type="ECO:0000256" key="6">
    <source>
        <dbReference type="ARBA" id="ARBA00022630"/>
    </source>
</evidence>
<dbReference type="Pfam" id="PF13450">
    <property type="entry name" value="NAD_binding_8"/>
    <property type="match status" value="1"/>
</dbReference>
<keyword evidence="7" id="KW-0274">FAD</keyword>
<dbReference type="EC" id="1.14.13.196" evidence="5"/>
<comment type="similarity">
    <text evidence="3">Belongs to the lysine N(6)-hydroxylase/L-ornithine N(5)-oxygenase family.</text>
</comment>
<keyword evidence="9" id="KW-0560">Oxidoreductase</keyword>
<dbReference type="PANTHER" id="PTHR42877">
    <property type="entry name" value="L-ORNITHINE N(5)-MONOOXYGENASE-RELATED"/>
    <property type="match status" value="1"/>
</dbReference>
<dbReference type="Pfam" id="PF13434">
    <property type="entry name" value="Lys_Orn_oxgnase"/>
    <property type="match status" value="1"/>
</dbReference>
<protein>
    <recommendedName>
        <fullName evidence="5">L-ornithine N(5)-monooxygenase [NAD(P)H]</fullName>
        <ecNumber evidence="5">1.14.13.196</ecNumber>
    </recommendedName>
</protein>
<comment type="similarity">
    <text evidence="4">Belongs to the FAD-binding monooxygenase family.</text>
</comment>
<dbReference type="SUPFAM" id="SSF51905">
    <property type="entry name" value="FAD/NAD(P)-binding domain"/>
    <property type="match status" value="1"/>
</dbReference>
<keyword evidence="6" id="KW-0285">Flavoprotein</keyword>
<evidence type="ECO:0000256" key="4">
    <source>
        <dbReference type="ARBA" id="ARBA00010139"/>
    </source>
</evidence>
<keyword evidence="13" id="KW-0503">Monooxygenase</keyword>
<dbReference type="AlphaFoldDB" id="A0A6A5WSS7"/>
<evidence type="ECO:0000256" key="7">
    <source>
        <dbReference type="ARBA" id="ARBA00022827"/>
    </source>
</evidence>
<keyword evidence="8" id="KW-0521">NADP</keyword>
<evidence type="ECO:0000313" key="14">
    <source>
        <dbReference type="Proteomes" id="UP000799779"/>
    </source>
</evidence>
<dbReference type="InterPro" id="IPR051209">
    <property type="entry name" value="FAD-bind_Monooxygenase_sf"/>
</dbReference>
<reference evidence="13" key="1">
    <citation type="journal article" date="2020" name="Stud. Mycol.">
        <title>101 Dothideomycetes genomes: a test case for predicting lifestyles and emergence of pathogens.</title>
        <authorList>
            <person name="Haridas S."/>
            <person name="Albert R."/>
            <person name="Binder M."/>
            <person name="Bloem J."/>
            <person name="Labutti K."/>
            <person name="Salamov A."/>
            <person name="Andreopoulos B."/>
            <person name="Baker S."/>
            <person name="Barry K."/>
            <person name="Bills G."/>
            <person name="Bluhm B."/>
            <person name="Cannon C."/>
            <person name="Castanera R."/>
            <person name="Culley D."/>
            <person name="Daum C."/>
            <person name="Ezra D."/>
            <person name="Gonzalez J."/>
            <person name="Henrissat B."/>
            <person name="Kuo A."/>
            <person name="Liang C."/>
            <person name="Lipzen A."/>
            <person name="Lutzoni F."/>
            <person name="Magnuson J."/>
            <person name="Mondo S."/>
            <person name="Nolan M."/>
            <person name="Ohm R."/>
            <person name="Pangilinan J."/>
            <person name="Park H.-J."/>
            <person name="Ramirez L."/>
            <person name="Alfaro M."/>
            <person name="Sun H."/>
            <person name="Tritt A."/>
            <person name="Yoshinaga Y."/>
            <person name="Zwiers L.-H."/>
            <person name="Turgeon B."/>
            <person name="Goodwin S."/>
            <person name="Spatafora J."/>
            <person name="Crous P."/>
            <person name="Grigoriev I."/>
        </authorList>
    </citation>
    <scope>NUCLEOTIDE SEQUENCE</scope>
    <source>
        <strain evidence="13">CBS 123094</strain>
    </source>
</reference>
<dbReference type="InterPro" id="IPR025700">
    <property type="entry name" value="Lys/Orn_oxygenase"/>
</dbReference>
<evidence type="ECO:0000313" key="13">
    <source>
        <dbReference type="EMBL" id="KAF2003829.1"/>
    </source>
</evidence>
<organism evidence="13 14">
    <name type="scientific">Amniculicola lignicola CBS 123094</name>
    <dbReference type="NCBI Taxonomy" id="1392246"/>
    <lineage>
        <taxon>Eukaryota</taxon>
        <taxon>Fungi</taxon>
        <taxon>Dikarya</taxon>
        <taxon>Ascomycota</taxon>
        <taxon>Pezizomycotina</taxon>
        <taxon>Dothideomycetes</taxon>
        <taxon>Pleosporomycetidae</taxon>
        <taxon>Pleosporales</taxon>
        <taxon>Amniculicolaceae</taxon>
        <taxon>Amniculicola</taxon>
    </lineage>
</organism>
<keyword evidence="12" id="KW-0472">Membrane</keyword>
<keyword evidence="12" id="KW-1133">Transmembrane helix</keyword>
<feature type="transmembrane region" description="Helical" evidence="12">
    <location>
        <begin position="535"/>
        <end position="557"/>
    </location>
</feature>
<dbReference type="Proteomes" id="UP000799779">
    <property type="component" value="Unassembled WGS sequence"/>
</dbReference>
<comment type="pathway">
    <text evidence="2">Siderophore biosynthesis.</text>
</comment>
<name>A0A6A5WSS7_9PLEO</name>
<dbReference type="PANTHER" id="PTHR42877:SF5">
    <property type="entry name" value="L-ORNITHINE N(5)-MONOOXYGENASE-RELATED"/>
    <property type="match status" value="1"/>
</dbReference>
<evidence type="ECO:0000256" key="1">
    <source>
        <dbReference type="ARBA" id="ARBA00001974"/>
    </source>
</evidence>
<dbReference type="Gene3D" id="3.50.50.60">
    <property type="entry name" value="FAD/NAD(P)-binding domain"/>
    <property type="match status" value="3"/>
</dbReference>
<evidence type="ECO:0000256" key="9">
    <source>
        <dbReference type="ARBA" id="ARBA00023002"/>
    </source>
</evidence>
<accession>A0A6A5WSS7</accession>
<evidence type="ECO:0000256" key="3">
    <source>
        <dbReference type="ARBA" id="ARBA00007588"/>
    </source>
</evidence>
<evidence type="ECO:0000256" key="8">
    <source>
        <dbReference type="ARBA" id="ARBA00022857"/>
    </source>
</evidence>
<comment type="cofactor">
    <cofactor evidence="1">
        <name>FAD</name>
        <dbReference type="ChEBI" id="CHEBI:57692"/>
    </cofactor>
</comment>
<dbReference type="InterPro" id="IPR036188">
    <property type="entry name" value="FAD/NAD-bd_sf"/>
</dbReference>
<evidence type="ECO:0000256" key="10">
    <source>
        <dbReference type="ARBA" id="ARBA00047598"/>
    </source>
</evidence>
<dbReference type="GO" id="GO:0004497">
    <property type="term" value="F:monooxygenase activity"/>
    <property type="evidence" value="ECO:0007669"/>
    <property type="project" value="UniProtKB-KW"/>
</dbReference>
<keyword evidence="12" id="KW-0812">Transmembrane</keyword>
<comment type="catalytic activity">
    <reaction evidence="10">
        <text>L-ornithine + NADPH + O2 = N(5)-hydroxy-L-ornithine + NADP(+) + H2O</text>
        <dbReference type="Rhea" id="RHEA:41508"/>
        <dbReference type="ChEBI" id="CHEBI:15377"/>
        <dbReference type="ChEBI" id="CHEBI:15379"/>
        <dbReference type="ChEBI" id="CHEBI:46911"/>
        <dbReference type="ChEBI" id="CHEBI:57783"/>
        <dbReference type="ChEBI" id="CHEBI:58349"/>
        <dbReference type="ChEBI" id="CHEBI:78275"/>
        <dbReference type="EC" id="1.14.13.196"/>
    </reaction>
</comment>
<evidence type="ECO:0000256" key="2">
    <source>
        <dbReference type="ARBA" id="ARBA00004924"/>
    </source>
</evidence>
<gene>
    <name evidence="13" type="ORF">P154DRAFT_460025</name>
</gene>
<dbReference type="EMBL" id="ML977570">
    <property type="protein sequence ID" value="KAF2003829.1"/>
    <property type="molecule type" value="Genomic_DNA"/>
</dbReference>
<keyword evidence="14" id="KW-1185">Reference proteome</keyword>
<dbReference type="OrthoDB" id="74360at2759"/>
<evidence type="ECO:0000256" key="11">
    <source>
        <dbReference type="ARBA" id="ARBA00049248"/>
    </source>
</evidence>
<evidence type="ECO:0000256" key="5">
    <source>
        <dbReference type="ARBA" id="ARBA00012881"/>
    </source>
</evidence>